<gene>
    <name evidence="1" type="ORF">SAMN05192581_100211</name>
</gene>
<accession>A0A1G6G096</accession>
<dbReference type="EMBL" id="FMYE01000002">
    <property type="protein sequence ID" value="SDB75388.1"/>
    <property type="molecule type" value="Genomic_DNA"/>
</dbReference>
<dbReference type="InterPro" id="IPR029044">
    <property type="entry name" value="Nucleotide-diphossugar_trans"/>
</dbReference>
<dbReference type="Proteomes" id="UP000183670">
    <property type="component" value="Unassembled WGS sequence"/>
</dbReference>
<sequence>MTPLIKKIEAAIKKIDNLDRLYADIALVYTNSIYNSRVIQLNDYLLHSCESGVTDTHYCDHEIIVSLTTYEPRLYETYLAIESIMQQTVKANRIILWLPDSLKTTTLPNTLQLQMKRGLEVRYCKDIRSYKKLIPALRSYPDDAIITIDDDAIYHIDLIEKLVNSYIKDPQFIYFNRGRRINLQDGKFLPYLGWKKCFDMEASVLNFPTGVGGILYPPHIFSDEVFNESVFMNICPFSDDIWFKAMALYNDKLCKKVYTHNRSGNDYLENLSVQNCALHHINHGQQQNDIQLKDVFEKYDLYEKLIVM</sequence>
<evidence type="ECO:0000313" key="1">
    <source>
        <dbReference type="EMBL" id="SDB75388.1"/>
    </source>
</evidence>
<dbReference type="SUPFAM" id="SSF53448">
    <property type="entry name" value="Nucleotide-diphospho-sugar transferases"/>
    <property type="match status" value="1"/>
</dbReference>
<evidence type="ECO:0000313" key="2">
    <source>
        <dbReference type="Proteomes" id="UP000183670"/>
    </source>
</evidence>
<reference evidence="1 2" key="1">
    <citation type="submission" date="2016-10" db="EMBL/GenBank/DDBJ databases">
        <authorList>
            <person name="de Groot N.N."/>
        </authorList>
    </citation>
    <scope>NUCLEOTIDE SEQUENCE [LARGE SCALE GENOMIC DNA]</scope>
    <source>
        <strain evidence="1 2">NLAE-zl-C500</strain>
    </source>
</reference>
<organism evidence="1 2">
    <name type="scientific">Bacteroides ovatus</name>
    <dbReference type="NCBI Taxonomy" id="28116"/>
    <lineage>
        <taxon>Bacteria</taxon>
        <taxon>Pseudomonadati</taxon>
        <taxon>Bacteroidota</taxon>
        <taxon>Bacteroidia</taxon>
        <taxon>Bacteroidales</taxon>
        <taxon>Bacteroidaceae</taxon>
        <taxon>Bacteroides</taxon>
    </lineage>
</organism>
<dbReference type="RefSeq" id="WP_074556520.1">
    <property type="nucleotide sequence ID" value="NZ_FMYE01000002.1"/>
</dbReference>
<proteinExistence type="predicted"/>
<evidence type="ECO:0008006" key="3">
    <source>
        <dbReference type="Google" id="ProtNLM"/>
    </source>
</evidence>
<protein>
    <recommendedName>
        <fullName evidence="3">Glycosyltransferase family 2 protein</fullName>
    </recommendedName>
</protein>
<name>A0A1G6G096_BACOV</name>
<dbReference type="AlphaFoldDB" id="A0A1G6G096"/>